<evidence type="ECO:0000313" key="2">
    <source>
        <dbReference type="Proteomes" id="UP000193689"/>
    </source>
</evidence>
<dbReference type="AlphaFoldDB" id="A0A1Y2DV67"/>
<proteinExistence type="predicted"/>
<comment type="caution">
    <text evidence="1">The sequence shown here is derived from an EMBL/GenBank/DDBJ whole genome shotgun (WGS) entry which is preliminary data.</text>
</comment>
<dbReference type="RefSeq" id="XP_040714805.1">
    <property type="nucleotide sequence ID" value="XM_040860426.1"/>
</dbReference>
<gene>
    <name evidence="1" type="ORF">BCR38DRAFT_436022</name>
</gene>
<dbReference type="InParanoid" id="A0A1Y2DV67"/>
<dbReference type="EMBL" id="MCFJ01000008">
    <property type="protein sequence ID" value="ORY63148.1"/>
    <property type="molecule type" value="Genomic_DNA"/>
</dbReference>
<organism evidence="1 2">
    <name type="scientific">Pseudomassariella vexata</name>
    <dbReference type="NCBI Taxonomy" id="1141098"/>
    <lineage>
        <taxon>Eukaryota</taxon>
        <taxon>Fungi</taxon>
        <taxon>Dikarya</taxon>
        <taxon>Ascomycota</taxon>
        <taxon>Pezizomycotina</taxon>
        <taxon>Sordariomycetes</taxon>
        <taxon>Xylariomycetidae</taxon>
        <taxon>Amphisphaeriales</taxon>
        <taxon>Pseudomassariaceae</taxon>
        <taxon>Pseudomassariella</taxon>
    </lineage>
</organism>
<evidence type="ECO:0000313" key="1">
    <source>
        <dbReference type="EMBL" id="ORY63148.1"/>
    </source>
</evidence>
<sequence length="54" mass="6410">MWRRAADLRLVLSNVISYCQQRQGHHHGYQPEKQSPTSPVESQVSFKMIEFFNF</sequence>
<dbReference type="Proteomes" id="UP000193689">
    <property type="component" value="Unassembled WGS sequence"/>
</dbReference>
<protein>
    <submittedName>
        <fullName evidence="1">Uncharacterized protein</fullName>
    </submittedName>
</protein>
<dbReference type="GeneID" id="63776638"/>
<name>A0A1Y2DV67_9PEZI</name>
<accession>A0A1Y2DV67</accession>
<keyword evidence="2" id="KW-1185">Reference proteome</keyword>
<reference evidence="1 2" key="1">
    <citation type="submission" date="2016-07" db="EMBL/GenBank/DDBJ databases">
        <title>Pervasive Adenine N6-methylation of Active Genes in Fungi.</title>
        <authorList>
            <consortium name="DOE Joint Genome Institute"/>
            <person name="Mondo S.J."/>
            <person name="Dannebaum R.O."/>
            <person name="Kuo R.C."/>
            <person name="Labutti K."/>
            <person name="Haridas S."/>
            <person name="Kuo A."/>
            <person name="Salamov A."/>
            <person name="Ahrendt S.R."/>
            <person name="Lipzen A."/>
            <person name="Sullivan W."/>
            <person name="Andreopoulos W.B."/>
            <person name="Clum A."/>
            <person name="Lindquist E."/>
            <person name="Daum C."/>
            <person name="Ramamoorthy G.K."/>
            <person name="Gryganskyi A."/>
            <person name="Culley D."/>
            <person name="Magnuson J.K."/>
            <person name="James T.Y."/>
            <person name="O'Malley M.A."/>
            <person name="Stajich J.E."/>
            <person name="Spatafora J.W."/>
            <person name="Visel A."/>
            <person name="Grigoriev I.V."/>
        </authorList>
    </citation>
    <scope>NUCLEOTIDE SEQUENCE [LARGE SCALE GENOMIC DNA]</scope>
    <source>
        <strain evidence="1 2">CBS 129021</strain>
    </source>
</reference>